<keyword evidence="10 17" id="KW-1133">Transmembrane helix</keyword>
<keyword evidence="2" id="KW-1003">Cell membrane</keyword>
<keyword evidence="13" id="KW-0325">Glycoprotein</keyword>
<dbReference type="EMBL" id="JAAGAX010000017">
    <property type="protein sequence ID" value="KAF2285904.1"/>
    <property type="molecule type" value="Genomic_DNA"/>
</dbReference>
<dbReference type="Gene3D" id="3.30.200.20">
    <property type="entry name" value="Phosphorylase Kinase, domain 1"/>
    <property type="match status" value="1"/>
</dbReference>
<comment type="catalytic activity">
    <reaction evidence="14 16">
        <text>L-threonyl-[protein] + ATP = O-phospho-L-threonyl-[protein] + ADP + H(+)</text>
        <dbReference type="Rhea" id="RHEA:46608"/>
        <dbReference type="Rhea" id="RHEA-COMP:11060"/>
        <dbReference type="Rhea" id="RHEA-COMP:11605"/>
        <dbReference type="ChEBI" id="CHEBI:15378"/>
        <dbReference type="ChEBI" id="CHEBI:30013"/>
        <dbReference type="ChEBI" id="CHEBI:30616"/>
        <dbReference type="ChEBI" id="CHEBI:61977"/>
        <dbReference type="ChEBI" id="CHEBI:456216"/>
        <dbReference type="EC" id="2.7.11.1"/>
    </reaction>
</comment>
<evidence type="ECO:0000256" key="15">
    <source>
        <dbReference type="ARBA" id="ARBA00048679"/>
    </source>
</evidence>
<gene>
    <name evidence="19" type="ORF">GH714_008852</name>
</gene>
<keyword evidence="7 16" id="KW-0547">Nucleotide-binding</keyword>
<dbReference type="InterPro" id="IPR024171">
    <property type="entry name" value="SRK-like_kinase"/>
</dbReference>
<keyword evidence="6" id="KW-0732">Signal</keyword>
<evidence type="ECO:0000256" key="5">
    <source>
        <dbReference type="ARBA" id="ARBA00022692"/>
    </source>
</evidence>
<dbReference type="InterPro" id="IPR011009">
    <property type="entry name" value="Kinase-like_dom_sf"/>
</dbReference>
<proteinExistence type="inferred from homology"/>
<evidence type="ECO:0000256" key="10">
    <source>
        <dbReference type="ARBA" id="ARBA00022989"/>
    </source>
</evidence>
<dbReference type="FunFam" id="3.30.200.20:FF:000195">
    <property type="entry name" value="G-type lectin S-receptor-like serine/threonine-protein kinase"/>
    <property type="match status" value="1"/>
</dbReference>
<evidence type="ECO:0000256" key="8">
    <source>
        <dbReference type="ARBA" id="ARBA00022777"/>
    </source>
</evidence>
<dbReference type="InterPro" id="IPR000719">
    <property type="entry name" value="Prot_kinase_dom"/>
</dbReference>
<evidence type="ECO:0000256" key="11">
    <source>
        <dbReference type="ARBA" id="ARBA00023136"/>
    </source>
</evidence>
<keyword evidence="8 16" id="KW-0418">Kinase</keyword>
<dbReference type="InterPro" id="IPR001245">
    <property type="entry name" value="Ser-Thr/Tyr_kinase_cat_dom"/>
</dbReference>
<feature type="transmembrane region" description="Helical" evidence="17">
    <location>
        <begin position="271"/>
        <end position="292"/>
    </location>
</feature>
<evidence type="ECO:0000256" key="9">
    <source>
        <dbReference type="ARBA" id="ARBA00022840"/>
    </source>
</evidence>
<dbReference type="CDD" id="cd14066">
    <property type="entry name" value="STKc_IRAK"/>
    <property type="match status" value="1"/>
</dbReference>
<dbReference type="InterPro" id="IPR000858">
    <property type="entry name" value="S_locus_glycoprot_dom"/>
</dbReference>
<dbReference type="PROSITE" id="PS50011">
    <property type="entry name" value="PROTEIN_KINASE_DOM"/>
    <property type="match status" value="1"/>
</dbReference>
<dbReference type="PIRSF" id="PIRSF000641">
    <property type="entry name" value="SRK"/>
    <property type="match status" value="1"/>
</dbReference>
<dbReference type="Gene3D" id="1.10.510.10">
    <property type="entry name" value="Transferase(Phosphotransferase) domain 1"/>
    <property type="match status" value="1"/>
</dbReference>
<reference evidence="19 20" key="1">
    <citation type="journal article" date="2020" name="Mol. Plant">
        <title>The Chromosome-Based Rubber Tree Genome Provides New Insights into Spurge Genome Evolution and Rubber Biosynthesis.</title>
        <authorList>
            <person name="Liu J."/>
            <person name="Shi C."/>
            <person name="Shi C.C."/>
            <person name="Li W."/>
            <person name="Zhang Q.J."/>
            <person name="Zhang Y."/>
            <person name="Li K."/>
            <person name="Lu H.F."/>
            <person name="Shi C."/>
            <person name="Zhu S.T."/>
            <person name="Xiao Z.Y."/>
            <person name="Nan H."/>
            <person name="Yue Y."/>
            <person name="Zhu X.G."/>
            <person name="Wu Y."/>
            <person name="Hong X.N."/>
            <person name="Fan G.Y."/>
            <person name="Tong Y."/>
            <person name="Zhang D."/>
            <person name="Mao C.L."/>
            <person name="Liu Y.L."/>
            <person name="Hao S.J."/>
            <person name="Liu W.Q."/>
            <person name="Lv M.Q."/>
            <person name="Zhang H.B."/>
            <person name="Liu Y."/>
            <person name="Hu-Tang G.R."/>
            <person name="Wang J.P."/>
            <person name="Wang J.H."/>
            <person name="Sun Y.H."/>
            <person name="Ni S.B."/>
            <person name="Chen W.B."/>
            <person name="Zhang X.C."/>
            <person name="Jiao Y.N."/>
            <person name="Eichler E.E."/>
            <person name="Li G.H."/>
            <person name="Liu X."/>
            <person name="Gao L.Z."/>
        </authorList>
    </citation>
    <scope>NUCLEOTIDE SEQUENCE [LARGE SCALE GENOMIC DNA]</scope>
    <source>
        <strain evidence="20">cv. GT1</strain>
        <tissue evidence="19">Leaf</tissue>
    </source>
</reference>
<keyword evidence="20" id="KW-1185">Reference proteome</keyword>
<evidence type="ECO:0000313" key="20">
    <source>
        <dbReference type="Proteomes" id="UP000467840"/>
    </source>
</evidence>
<dbReference type="EC" id="2.7.11.1" evidence="16"/>
<evidence type="ECO:0000256" key="16">
    <source>
        <dbReference type="PIRNR" id="PIRNR000641"/>
    </source>
</evidence>
<evidence type="ECO:0000256" key="13">
    <source>
        <dbReference type="ARBA" id="ARBA00023180"/>
    </source>
</evidence>
<dbReference type="PROSITE" id="PS00108">
    <property type="entry name" value="PROTEIN_KINASE_ST"/>
    <property type="match status" value="1"/>
</dbReference>
<dbReference type="AlphaFoldDB" id="A0A6A6KBY1"/>
<feature type="domain" description="Protein kinase" evidence="18">
    <location>
        <begin position="339"/>
        <end position="616"/>
    </location>
</feature>
<dbReference type="InterPro" id="IPR001480">
    <property type="entry name" value="Bulb-type_lectin_dom"/>
</dbReference>
<keyword evidence="11 17" id="KW-0472">Membrane</keyword>
<evidence type="ECO:0000259" key="18">
    <source>
        <dbReference type="PROSITE" id="PS50011"/>
    </source>
</evidence>
<keyword evidence="5 17" id="KW-0812">Transmembrane</keyword>
<dbReference type="SMART" id="SM00220">
    <property type="entry name" value="S_TKc"/>
    <property type="match status" value="1"/>
</dbReference>
<dbReference type="InterPro" id="IPR021820">
    <property type="entry name" value="S-locus_recpt_kinase_C"/>
</dbReference>
<dbReference type="SUPFAM" id="SSF56112">
    <property type="entry name" value="Protein kinase-like (PK-like)"/>
    <property type="match status" value="1"/>
</dbReference>
<name>A0A6A6KBY1_HEVBR</name>
<dbReference type="GO" id="GO:0048544">
    <property type="term" value="P:recognition of pollen"/>
    <property type="evidence" value="ECO:0007669"/>
    <property type="project" value="InterPro"/>
</dbReference>
<dbReference type="FunFam" id="1.10.510.10:FF:000060">
    <property type="entry name" value="G-type lectin S-receptor-like serine/threonine-protein kinase"/>
    <property type="match status" value="1"/>
</dbReference>
<dbReference type="Pfam" id="PF01453">
    <property type="entry name" value="B_lectin"/>
    <property type="match status" value="1"/>
</dbReference>
<comment type="caution">
    <text evidence="19">The sequence shown here is derived from an EMBL/GenBank/DDBJ whole genome shotgun (WGS) entry which is preliminary data.</text>
</comment>
<accession>A0A6A6KBY1</accession>
<keyword evidence="3 16" id="KW-0723">Serine/threonine-protein kinase</keyword>
<evidence type="ECO:0000313" key="19">
    <source>
        <dbReference type="EMBL" id="KAF2285904.1"/>
    </source>
</evidence>
<protein>
    <recommendedName>
        <fullName evidence="16">Receptor-like serine/threonine-protein kinase</fullName>
        <ecNumber evidence="16">2.7.11.1</ecNumber>
    </recommendedName>
</protein>
<evidence type="ECO:0000256" key="4">
    <source>
        <dbReference type="ARBA" id="ARBA00022679"/>
    </source>
</evidence>
<dbReference type="Proteomes" id="UP000467840">
    <property type="component" value="Chromosome 3"/>
</dbReference>
<evidence type="ECO:0000256" key="3">
    <source>
        <dbReference type="ARBA" id="ARBA00022527"/>
    </source>
</evidence>
<keyword evidence="4 16" id="KW-0808">Transferase</keyword>
<evidence type="ECO:0000256" key="14">
    <source>
        <dbReference type="ARBA" id="ARBA00047899"/>
    </source>
</evidence>
<dbReference type="Pfam" id="PF00954">
    <property type="entry name" value="S_locus_glycop"/>
    <property type="match status" value="1"/>
</dbReference>
<keyword evidence="12" id="KW-1015">Disulfide bond</keyword>
<dbReference type="InterPro" id="IPR008271">
    <property type="entry name" value="Ser/Thr_kinase_AS"/>
</dbReference>
<dbReference type="PANTHER" id="PTHR27002:SF851">
    <property type="entry name" value="G-TYPE LECTIN S-RECEPTOR-LIKE SERINE_THREONINE-PROTEIN KINASE SD1-1"/>
    <property type="match status" value="1"/>
</dbReference>
<evidence type="ECO:0000256" key="7">
    <source>
        <dbReference type="ARBA" id="ARBA00022741"/>
    </source>
</evidence>
<dbReference type="PANTHER" id="PTHR27002">
    <property type="entry name" value="RECEPTOR-LIKE SERINE/THREONINE-PROTEIN KINASE SD1-8"/>
    <property type="match status" value="1"/>
</dbReference>
<organism evidence="19 20">
    <name type="scientific">Hevea brasiliensis</name>
    <name type="common">Para rubber tree</name>
    <name type="synonym">Siphonia brasiliensis</name>
    <dbReference type="NCBI Taxonomy" id="3981"/>
    <lineage>
        <taxon>Eukaryota</taxon>
        <taxon>Viridiplantae</taxon>
        <taxon>Streptophyta</taxon>
        <taxon>Embryophyta</taxon>
        <taxon>Tracheophyta</taxon>
        <taxon>Spermatophyta</taxon>
        <taxon>Magnoliopsida</taxon>
        <taxon>eudicotyledons</taxon>
        <taxon>Gunneridae</taxon>
        <taxon>Pentapetalae</taxon>
        <taxon>rosids</taxon>
        <taxon>fabids</taxon>
        <taxon>Malpighiales</taxon>
        <taxon>Euphorbiaceae</taxon>
        <taxon>Crotonoideae</taxon>
        <taxon>Micrandreae</taxon>
        <taxon>Hevea</taxon>
    </lineage>
</organism>
<dbReference type="GO" id="GO:0004674">
    <property type="term" value="F:protein serine/threonine kinase activity"/>
    <property type="evidence" value="ECO:0007669"/>
    <property type="project" value="UniProtKB-KW"/>
</dbReference>
<dbReference type="GO" id="GO:0005524">
    <property type="term" value="F:ATP binding"/>
    <property type="evidence" value="ECO:0007669"/>
    <property type="project" value="UniProtKB-KW"/>
</dbReference>
<comment type="catalytic activity">
    <reaction evidence="15 16">
        <text>L-seryl-[protein] + ATP = O-phospho-L-seryl-[protein] + ADP + H(+)</text>
        <dbReference type="Rhea" id="RHEA:17989"/>
        <dbReference type="Rhea" id="RHEA-COMP:9863"/>
        <dbReference type="Rhea" id="RHEA-COMP:11604"/>
        <dbReference type="ChEBI" id="CHEBI:15378"/>
        <dbReference type="ChEBI" id="CHEBI:29999"/>
        <dbReference type="ChEBI" id="CHEBI:30616"/>
        <dbReference type="ChEBI" id="CHEBI:83421"/>
        <dbReference type="ChEBI" id="CHEBI:456216"/>
        <dbReference type="EC" id="2.7.11.1"/>
    </reaction>
</comment>
<evidence type="ECO:0000256" key="1">
    <source>
        <dbReference type="ARBA" id="ARBA00004251"/>
    </source>
</evidence>
<comment type="similarity">
    <text evidence="16">Belongs to the protein kinase superfamily. Ser/Thr protein kinase family.</text>
</comment>
<evidence type="ECO:0000256" key="2">
    <source>
        <dbReference type="ARBA" id="ARBA00022475"/>
    </source>
</evidence>
<dbReference type="SUPFAM" id="SSF51110">
    <property type="entry name" value="alpha-D-mannose-specific plant lectins"/>
    <property type="match status" value="1"/>
</dbReference>
<comment type="subcellular location">
    <subcellularLocation>
        <location evidence="1">Cell membrane</location>
        <topology evidence="1">Single-pass type I membrane protein</topology>
    </subcellularLocation>
</comment>
<evidence type="ECO:0000256" key="17">
    <source>
        <dbReference type="SAM" id="Phobius"/>
    </source>
</evidence>
<dbReference type="GO" id="GO:0005886">
    <property type="term" value="C:plasma membrane"/>
    <property type="evidence" value="ECO:0007669"/>
    <property type="project" value="UniProtKB-SubCell"/>
</dbReference>
<dbReference type="InterPro" id="IPR036426">
    <property type="entry name" value="Bulb-type_lectin_dom_sf"/>
</dbReference>
<dbReference type="Pfam" id="PF07714">
    <property type="entry name" value="PK_Tyr_Ser-Thr"/>
    <property type="match status" value="1"/>
</dbReference>
<dbReference type="Pfam" id="PF11883">
    <property type="entry name" value="DUF3403"/>
    <property type="match status" value="1"/>
</dbReference>
<evidence type="ECO:0000256" key="6">
    <source>
        <dbReference type="ARBA" id="ARBA00022729"/>
    </source>
</evidence>
<keyword evidence="9 16" id="KW-0067">ATP-binding</keyword>
<evidence type="ECO:0000256" key="12">
    <source>
        <dbReference type="ARBA" id="ARBA00023157"/>
    </source>
</evidence>
<sequence>MVIQHIREVQNPVAHLLDSGNLVVREANNTNDDNYLWQSFDYLSDTFLPGVKFGMNLVTGHDRYLVSWKSTSDPSLGDSTTRLDPGGYPQIYIRKDEGIVFRSGPWNGLRFSGMPSLKPNSIYTFEFVYNQEEIYYRYVVIGNSVISMMVLNNEGTFQRVTWSNSTKTWNLYLTAQMDTCDRYAVCGPYGSCNINNSPACACLNGFVPKNEQAWDSGAWSDGCVRKNESICGQEKVFRRYQALVPSTAFTIRYIDDTDTESSHSSGGQTRVWIIAVCVLVAVAALLVFCLLLHIRRKKFQRRGSISLVQERDYTDERRERDFELPLFDLSTIANATDNFSEYNKLGEGGFGPVYKGTLKDGQEIAVKRLSKDSTQGLDEFKNEVIFIAKLQHRNLVKLLGCCIELEEKMLIYEYMSNKSLDAFIFDQKRRKLLDWPMRFHIINGIARGLLYLHQDSRLRIIHRDLKASNVLLDYDMNPKISDFGMARSFGGNEIQGNTKRVVGTYGYMSPEYAIDGQFSIKSDVFSFGVLVLEIVSGKKNRGFYHPDHKHNLLGHAWRLYLEEKSLELMDESLKESCILSEVTRSIHVGLLCVQQSPEDRPNMSTVVLMLSSDIALPQPKEPGFFTERKVLEQESSSSKSAEDRPNMSTVILMLSSDIALPQPKEPDFFTERRVLEQESSSGKVDTCSANEITITLLAAR</sequence>